<evidence type="ECO:0000256" key="5">
    <source>
        <dbReference type="ARBA" id="ARBA00022741"/>
    </source>
</evidence>
<dbReference type="InterPro" id="IPR029016">
    <property type="entry name" value="GAF-like_dom_sf"/>
</dbReference>
<keyword evidence="5" id="KW-0547">Nucleotide-binding</keyword>
<comment type="subcellular location">
    <subcellularLocation>
        <location evidence="1">Membrane</location>
        <topology evidence="1">Multi-pass membrane protein</topology>
    </subcellularLocation>
</comment>
<feature type="transmembrane region" description="Helical" evidence="15">
    <location>
        <begin position="34"/>
        <end position="54"/>
    </location>
</feature>
<keyword evidence="12 15" id="KW-0472">Membrane</keyword>
<keyword evidence="11 14" id="KW-0238">DNA-binding</keyword>
<dbReference type="PROSITE" id="PS51755">
    <property type="entry name" value="OMPR_PHOB"/>
    <property type="match status" value="1"/>
</dbReference>
<dbReference type="RefSeq" id="WP_379536949.1">
    <property type="nucleotide sequence ID" value="NZ_JBHSDR010000003.1"/>
</dbReference>
<evidence type="ECO:0000256" key="8">
    <source>
        <dbReference type="ARBA" id="ARBA00022989"/>
    </source>
</evidence>
<evidence type="ECO:0000256" key="3">
    <source>
        <dbReference type="ARBA" id="ARBA00022679"/>
    </source>
</evidence>
<evidence type="ECO:0000256" key="4">
    <source>
        <dbReference type="ARBA" id="ARBA00022692"/>
    </source>
</evidence>
<dbReference type="InterPro" id="IPR001867">
    <property type="entry name" value="OmpR/PhoB-type_DNA-bd"/>
</dbReference>
<dbReference type="InterPro" id="IPR016032">
    <property type="entry name" value="Sig_transdc_resp-reg_C-effctor"/>
</dbReference>
<comment type="caution">
    <text evidence="17">The sequence shown here is derived from an EMBL/GenBank/DDBJ whole genome shotgun (WGS) entry which is preliminary data.</text>
</comment>
<keyword evidence="2" id="KW-0597">Phosphoprotein</keyword>
<accession>A0ABV8RKK5</accession>
<keyword evidence="4 15" id="KW-0812">Transmembrane</keyword>
<evidence type="ECO:0000313" key="18">
    <source>
        <dbReference type="Proteomes" id="UP001595828"/>
    </source>
</evidence>
<evidence type="ECO:0000256" key="13">
    <source>
        <dbReference type="ARBA" id="ARBA00023163"/>
    </source>
</evidence>
<dbReference type="CDD" id="cd00383">
    <property type="entry name" value="trans_reg_C"/>
    <property type="match status" value="1"/>
</dbReference>
<dbReference type="Pfam" id="PF00486">
    <property type="entry name" value="Trans_reg_C"/>
    <property type="match status" value="1"/>
</dbReference>
<name>A0ABV8RKK5_9SPHN</name>
<dbReference type="Pfam" id="PF13493">
    <property type="entry name" value="DUF4118"/>
    <property type="match status" value="1"/>
</dbReference>
<feature type="transmembrane region" description="Helical" evidence="15">
    <location>
        <begin position="74"/>
        <end position="98"/>
    </location>
</feature>
<evidence type="ECO:0000256" key="14">
    <source>
        <dbReference type="PROSITE-ProRule" id="PRU01091"/>
    </source>
</evidence>
<gene>
    <name evidence="17" type="ORF">ACFO0A_00085</name>
</gene>
<dbReference type="EMBL" id="JBHSDR010000003">
    <property type="protein sequence ID" value="MFC4293452.1"/>
    <property type="molecule type" value="Genomic_DNA"/>
</dbReference>
<evidence type="ECO:0000259" key="16">
    <source>
        <dbReference type="PROSITE" id="PS51755"/>
    </source>
</evidence>
<keyword evidence="13" id="KW-0804">Transcription</keyword>
<evidence type="ECO:0000256" key="7">
    <source>
        <dbReference type="ARBA" id="ARBA00022840"/>
    </source>
</evidence>
<dbReference type="InterPro" id="IPR038318">
    <property type="entry name" value="KdpD_sf"/>
</dbReference>
<dbReference type="InterPro" id="IPR052023">
    <property type="entry name" value="Histidine_kinase_KdpD"/>
</dbReference>
<dbReference type="SUPFAM" id="SSF55781">
    <property type="entry name" value="GAF domain-like"/>
    <property type="match status" value="1"/>
</dbReference>
<dbReference type="PANTHER" id="PTHR45569:SF1">
    <property type="entry name" value="SENSOR PROTEIN KDPD"/>
    <property type="match status" value="1"/>
</dbReference>
<dbReference type="Gene3D" id="1.10.10.10">
    <property type="entry name" value="Winged helix-like DNA-binding domain superfamily/Winged helix DNA-binding domain"/>
    <property type="match status" value="1"/>
</dbReference>
<keyword evidence="7" id="KW-0067">ATP-binding</keyword>
<evidence type="ECO:0000256" key="12">
    <source>
        <dbReference type="ARBA" id="ARBA00023136"/>
    </source>
</evidence>
<keyword evidence="8 15" id="KW-1133">Transmembrane helix</keyword>
<organism evidence="17 18">
    <name type="scientific">Novosphingobium tardum</name>
    <dbReference type="NCBI Taxonomy" id="1538021"/>
    <lineage>
        <taxon>Bacteria</taxon>
        <taxon>Pseudomonadati</taxon>
        <taxon>Pseudomonadota</taxon>
        <taxon>Alphaproteobacteria</taxon>
        <taxon>Sphingomonadales</taxon>
        <taxon>Sphingomonadaceae</taxon>
        <taxon>Novosphingobium</taxon>
    </lineage>
</organism>
<dbReference type="InterPro" id="IPR025201">
    <property type="entry name" value="KdpD_TM"/>
</dbReference>
<dbReference type="SMART" id="SM00862">
    <property type="entry name" value="Trans_reg_C"/>
    <property type="match status" value="1"/>
</dbReference>
<protein>
    <submittedName>
        <fullName evidence="17">DUF4118 domain-containing protein</fullName>
    </submittedName>
</protein>
<keyword evidence="10" id="KW-0805">Transcription regulation</keyword>
<keyword evidence="18" id="KW-1185">Reference proteome</keyword>
<dbReference type="Proteomes" id="UP001595828">
    <property type="component" value="Unassembled WGS sequence"/>
</dbReference>
<feature type="transmembrane region" description="Helical" evidence="15">
    <location>
        <begin position="105"/>
        <end position="125"/>
    </location>
</feature>
<sequence length="463" mass="50016">MENLDERQGSAHFMAMQTNPFVIGGRQPSLAMQFAGFAAALLMVAAATLIGLLIAPRWGNAPVVLLYLPPVLLAAVYCGLWPGVAAAIAATLTFNFYFTAPYRTFVIHSPADAVTVAILFLVATVTSRLASSLRNQAQLAATHAARNAAIAGFARRLLTCPSELDIALVTVAEVSRLFNCYGVLVSDPEQPHVVASMPADIVLAPSDLAAASLTLLTGKSAGRGVRRDNLADWQFHPIAPGESAIVAIGLAREDGASPVDDGQIQLLGSLLDQVALALERARLEREAREGARARERDSIRSTLLASIGEDLKPRLATIAGAARALKRDGVGDKATLSMMATETAKLDRYIDHLVDLDPDDRDKQIEVGPLAIDLYRRLVRRDGEEVHLTPKEFAVLAELAKHAGRVLTHAQLLRMVWGPAHEQHIDYLRVAIRSLRQKLERSPSDPELIINEPTIGYRLTVLA</sequence>
<reference evidence="18" key="1">
    <citation type="journal article" date="2019" name="Int. J. Syst. Evol. Microbiol.">
        <title>The Global Catalogue of Microorganisms (GCM) 10K type strain sequencing project: providing services to taxonomists for standard genome sequencing and annotation.</title>
        <authorList>
            <consortium name="The Broad Institute Genomics Platform"/>
            <consortium name="The Broad Institute Genome Sequencing Center for Infectious Disease"/>
            <person name="Wu L."/>
            <person name="Ma J."/>
        </authorList>
    </citation>
    <scope>NUCLEOTIDE SEQUENCE [LARGE SCALE GENOMIC DNA]</scope>
    <source>
        <strain evidence="18">CGMCC 1.12989</strain>
    </source>
</reference>
<keyword evidence="3" id="KW-0808">Transferase</keyword>
<evidence type="ECO:0000256" key="11">
    <source>
        <dbReference type="ARBA" id="ARBA00023125"/>
    </source>
</evidence>
<dbReference type="Gene3D" id="3.30.450.40">
    <property type="match status" value="1"/>
</dbReference>
<keyword evidence="6" id="KW-0418">Kinase</keyword>
<keyword evidence="9" id="KW-0902">Two-component regulatory system</keyword>
<evidence type="ECO:0000313" key="17">
    <source>
        <dbReference type="EMBL" id="MFC4293452.1"/>
    </source>
</evidence>
<evidence type="ECO:0000256" key="15">
    <source>
        <dbReference type="SAM" id="Phobius"/>
    </source>
</evidence>
<evidence type="ECO:0000256" key="1">
    <source>
        <dbReference type="ARBA" id="ARBA00004141"/>
    </source>
</evidence>
<evidence type="ECO:0000256" key="10">
    <source>
        <dbReference type="ARBA" id="ARBA00023015"/>
    </source>
</evidence>
<feature type="DNA-binding region" description="OmpR/PhoB-type" evidence="14">
    <location>
        <begin position="362"/>
        <end position="461"/>
    </location>
</feature>
<feature type="domain" description="OmpR/PhoB-type" evidence="16">
    <location>
        <begin position="362"/>
        <end position="461"/>
    </location>
</feature>
<dbReference type="PANTHER" id="PTHR45569">
    <property type="entry name" value="SENSOR PROTEIN KDPD"/>
    <property type="match status" value="1"/>
</dbReference>
<evidence type="ECO:0000256" key="6">
    <source>
        <dbReference type="ARBA" id="ARBA00022777"/>
    </source>
</evidence>
<evidence type="ECO:0000256" key="9">
    <source>
        <dbReference type="ARBA" id="ARBA00023012"/>
    </source>
</evidence>
<dbReference type="InterPro" id="IPR036388">
    <property type="entry name" value="WH-like_DNA-bd_sf"/>
</dbReference>
<evidence type="ECO:0000256" key="2">
    <source>
        <dbReference type="ARBA" id="ARBA00022553"/>
    </source>
</evidence>
<dbReference type="Gene3D" id="1.20.120.620">
    <property type="entry name" value="Backbone structure of the membrane domain of e. Coli histidine kinase receptor kdpd"/>
    <property type="match status" value="1"/>
</dbReference>
<proteinExistence type="predicted"/>
<dbReference type="SUPFAM" id="SSF46894">
    <property type="entry name" value="C-terminal effector domain of the bipartite response regulators"/>
    <property type="match status" value="1"/>
</dbReference>